<sequence>MAAAANLGSRMLFSLWLPYTTAIVLAWVVGVSCGYLLARRYVFGAGGQRTWRSAAAFTAVNLFALPQTWAVSVGLAQHLMPAVGFGWHAQDLAHLAGVGAPVFTSYFAHRNWSFR</sequence>
<dbReference type="Pfam" id="PF04138">
    <property type="entry name" value="GtrA_DPMS_TM"/>
    <property type="match status" value="1"/>
</dbReference>
<keyword evidence="4" id="KW-0472">Membrane</keyword>
<evidence type="ECO:0000256" key="3">
    <source>
        <dbReference type="ARBA" id="ARBA00022989"/>
    </source>
</evidence>
<keyword evidence="3" id="KW-1133">Transmembrane helix</keyword>
<evidence type="ECO:0000256" key="1">
    <source>
        <dbReference type="ARBA" id="ARBA00004141"/>
    </source>
</evidence>
<gene>
    <name evidence="5" type="ORF">WT44_06485</name>
</gene>
<comment type="caution">
    <text evidence="5">The sequence shown here is derived from an EMBL/GenBank/DDBJ whole genome shotgun (WGS) entry which is preliminary data.</text>
</comment>
<dbReference type="EMBL" id="LPHB01000019">
    <property type="protein sequence ID" value="KWA66737.1"/>
    <property type="molecule type" value="Genomic_DNA"/>
</dbReference>
<evidence type="ECO:0000313" key="6">
    <source>
        <dbReference type="Proteomes" id="UP000068603"/>
    </source>
</evidence>
<dbReference type="Proteomes" id="UP000068603">
    <property type="component" value="Unassembled WGS sequence"/>
</dbReference>
<proteinExistence type="predicted"/>
<name>A0A118QJC8_9BURK</name>
<dbReference type="KEGG" id="bstg:WT74_18945"/>
<protein>
    <submittedName>
        <fullName evidence="5">Uncharacterized protein</fullName>
    </submittedName>
</protein>
<keyword evidence="2" id="KW-0812">Transmembrane</keyword>
<dbReference type="STRING" id="1503054.WT74_18945"/>
<dbReference type="AlphaFoldDB" id="A0A118QJC8"/>
<comment type="subcellular location">
    <subcellularLocation>
        <location evidence="1">Membrane</location>
        <topology evidence="1">Multi-pass membrane protein</topology>
    </subcellularLocation>
</comment>
<dbReference type="GO" id="GO:0000271">
    <property type="term" value="P:polysaccharide biosynthetic process"/>
    <property type="evidence" value="ECO:0007669"/>
    <property type="project" value="InterPro"/>
</dbReference>
<accession>A0A118QJC8</accession>
<organism evidence="5">
    <name type="scientific">Burkholderia stagnalis</name>
    <dbReference type="NCBI Taxonomy" id="1503054"/>
    <lineage>
        <taxon>Bacteria</taxon>
        <taxon>Pseudomonadati</taxon>
        <taxon>Pseudomonadota</taxon>
        <taxon>Betaproteobacteria</taxon>
        <taxon>Burkholderiales</taxon>
        <taxon>Burkholderiaceae</taxon>
        <taxon>Burkholderia</taxon>
        <taxon>Burkholderia cepacia complex</taxon>
    </lineage>
</organism>
<dbReference type="InterPro" id="IPR007267">
    <property type="entry name" value="GtrA_DPMS_TM"/>
</dbReference>
<dbReference type="GO" id="GO:0016020">
    <property type="term" value="C:membrane"/>
    <property type="evidence" value="ECO:0007669"/>
    <property type="project" value="UniProtKB-SubCell"/>
</dbReference>
<evidence type="ECO:0000313" key="5">
    <source>
        <dbReference type="EMBL" id="KWA66737.1"/>
    </source>
</evidence>
<evidence type="ECO:0000256" key="2">
    <source>
        <dbReference type="ARBA" id="ARBA00022692"/>
    </source>
</evidence>
<reference evidence="5 6" key="1">
    <citation type="submission" date="2015-11" db="EMBL/GenBank/DDBJ databases">
        <title>Expanding the genomic diversity of Burkholderia species for the development of highly accurate diagnostics.</title>
        <authorList>
            <person name="Sahl J."/>
            <person name="Keim P."/>
            <person name="Wagner D."/>
        </authorList>
    </citation>
    <scope>NUCLEOTIDE SEQUENCE [LARGE SCALE GENOMIC DNA]</scope>
    <source>
        <strain evidence="5 6">MSMB1960WGS</strain>
    </source>
</reference>
<evidence type="ECO:0000256" key="4">
    <source>
        <dbReference type="ARBA" id="ARBA00023136"/>
    </source>
</evidence>